<dbReference type="PRINTS" id="PR00732">
    <property type="entry name" value="GLHYDRLASE4"/>
</dbReference>
<name>A0A5B0EHW6_9MICC</name>
<evidence type="ECO:0000256" key="11">
    <source>
        <dbReference type="RuleBase" id="RU361152"/>
    </source>
</evidence>
<proteinExistence type="inferred from homology"/>
<dbReference type="GO" id="GO:0046872">
    <property type="term" value="F:metal ion binding"/>
    <property type="evidence" value="ECO:0007669"/>
    <property type="project" value="UniProtKB-KW"/>
</dbReference>
<evidence type="ECO:0000259" key="13">
    <source>
        <dbReference type="Pfam" id="PF11975"/>
    </source>
</evidence>
<dbReference type="OrthoDB" id="9767022at2"/>
<keyword evidence="4 11" id="KW-0520">NAD</keyword>
<feature type="binding site" evidence="8">
    <location>
        <position position="144"/>
    </location>
    <ligand>
        <name>substrate</name>
    </ligand>
</feature>
<dbReference type="GO" id="GO:0004553">
    <property type="term" value="F:hydrolase activity, hydrolyzing O-glycosyl compounds"/>
    <property type="evidence" value="ECO:0007669"/>
    <property type="project" value="InterPro"/>
</dbReference>
<feature type="site" description="Increases basicity of active site Tyr" evidence="10">
    <location>
        <position position="106"/>
    </location>
</feature>
<dbReference type="Gene3D" id="3.90.110.10">
    <property type="entry name" value="Lactate dehydrogenase/glycoside hydrolase, family 4, C-terminal"/>
    <property type="match status" value="1"/>
</dbReference>
<dbReference type="InterPro" id="IPR019802">
    <property type="entry name" value="GlycHydrolase_4_CS"/>
</dbReference>
<evidence type="ECO:0000256" key="7">
    <source>
        <dbReference type="PIRSR" id="PIRSR601088-1"/>
    </source>
</evidence>
<dbReference type="PANTHER" id="PTHR32092:SF5">
    <property type="entry name" value="6-PHOSPHO-BETA-GLUCOSIDASE"/>
    <property type="match status" value="1"/>
</dbReference>
<accession>A0A5B0EHW6</accession>
<feature type="active site" description="Proton donor" evidence="7">
    <location>
        <position position="166"/>
    </location>
</feature>
<dbReference type="CDD" id="cd05296">
    <property type="entry name" value="GH4_P_beta_glucosidase"/>
    <property type="match status" value="1"/>
</dbReference>
<evidence type="ECO:0000256" key="9">
    <source>
        <dbReference type="PIRSR" id="PIRSR601088-3"/>
    </source>
</evidence>
<evidence type="ECO:0000256" key="6">
    <source>
        <dbReference type="ARBA" id="ARBA00023295"/>
    </source>
</evidence>
<evidence type="ECO:0000256" key="12">
    <source>
        <dbReference type="SAM" id="MobiDB-lite"/>
    </source>
</evidence>
<dbReference type="Pfam" id="PF11975">
    <property type="entry name" value="Glyco_hydro_4C"/>
    <property type="match status" value="1"/>
</dbReference>
<dbReference type="InterPro" id="IPR015955">
    <property type="entry name" value="Lactate_DH/Glyco_Ohase_4_C"/>
</dbReference>
<dbReference type="EMBL" id="VOBL01000004">
    <property type="protein sequence ID" value="KAA0978637.1"/>
    <property type="molecule type" value="Genomic_DNA"/>
</dbReference>
<dbReference type="InterPro" id="IPR022616">
    <property type="entry name" value="Glyco_hydro_4_C"/>
</dbReference>
<dbReference type="Pfam" id="PF02056">
    <property type="entry name" value="Glyco_hydro_4"/>
    <property type="match status" value="1"/>
</dbReference>
<evidence type="ECO:0000256" key="4">
    <source>
        <dbReference type="ARBA" id="ARBA00023027"/>
    </source>
</evidence>
<keyword evidence="2 9" id="KW-0479">Metal-binding</keyword>
<evidence type="ECO:0000256" key="10">
    <source>
        <dbReference type="PIRSR" id="PIRSR601088-4"/>
    </source>
</evidence>
<evidence type="ECO:0000313" key="15">
    <source>
        <dbReference type="Proteomes" id="UP000323856"/>
    </source>
</evidence>
<organism evidence="14 15">
    <name type="scientific">Paeniglutamicibacter gangotriensis</name>
    <dbReference type="NCBI Taxonomy" id="254787"/>
    <lineage>
        <taxon>Bacteria</taxon>
        <taxon>Bacillati</taxon>
        <taxon>Actinomycetota</taxon>
        <taxon>Actinomycetes</taxon>
        <taxon>Micrococcales</taxon>
        <taxon>Micrococcaceae</taxon>
        <taxon>Paeniglutamicibacter</taxon>
    </lineage>
</organism>
<reference evidence="14 15" key="1">
    <citation type="submission" date="2019-07" db="EMBL/GenBank/DDBJ databases">
        <title>Analysis of the biochemical properties, biological activity and biotechnological potential of siderophores and biosurfactants produced by Antarctic psychrotolerant bacteria.</title>
        <authorList>
            <person name="Styczynski M."/>
            <person name="Krucon T."/>
            <person name="Decewicz P."/>
            <person name="Dziewit L."/>
        </authorList>
    </citation>
    <scope>NUCLEOTIDE SEQUENCE [LARGE SCALE GENOMIC DNA]</scope>
    <source>
        <strain evidence="14 15">ANT_H27</strain>
    </source>
</reference>
<evidence type="ECO:0000256" key="5">
    <source>
        <dbReference type="ARBA" id="ARBA00023211"/>
    </source>
</evidence>
<comment type="cofactor">
    <cofactor evidence="11">
        <name>NAD(+)</name>
        <dbReference type="ChEBI" id="CHEBI:57540"/>
    </cofactor>
    <text evidence="11">Binds 1 NAD(+) per subunit.</text>
</comment>
<gene>
    <name evidence="14" type="ORF">FQ154_05250</name>
</gene>
<dbReference type="GO" id="GO:0005975">
    <property type="term" value="P:carbohydrate metabolic process"/>
    <property type="evidence" value="ECO:0007669"/>
    <property type="project" value="InterPro"/>
</dbReference>
<feature type="binding site" evidence="8">
    <location>
        <position position="90"/>
    </location>
    <ligand>
        <name>substrate</name>
    </ligand>
</feature>
<dbReference type="RefSeq" id="WP_149618918.1">
    <property type="nucleotide sequence ID" value="NZ_VOBL01000004.1"/>
</dbReference>
<dbReference type="SUPFAM" id="SSF56327">
    <property type="entry name" value="LDH C-terminal domain-like"/>
    <property type="match status" value="1"/>
</dbReference>
<dbReference type="AlphaFoldDB" id="A0A5B0EHW6"/>
<evidence type="ECO:0000313" key="14">
    <source>
        <dbReference type="EMBL" id="KAA0978637.1"/>
    </source>
</evidence>
<keyword evidence="9" id="KW-0408">Iron</keyword>
<dbReference type="Proteomes" id="UP000323856">
    <property type="component" value="Unassembled WGS sequence"/>
</dbReference>
<dbReference type="SUPFAM" id="SSF51735">
    <property type="entry name" value="NAD(P)-binding Rossmann-fold domains"/>
    <property type="match status" value="1"/>
</dbReference>
<dbReference type="InterPro" id="IPR036291">
    <property type="entry name" value="NAD(P)-bd_dom_sf"/>
</dbReference>
<feature type="domain" description="Glycosyl hydrolase family 4 C-terminal" evidence="13">
    <location>
        <begin position="190"/>
        <end position="422"/>
    </location>
</feature>
<keyword evidence="9" id="KW-0170">Cobalt</keyword>
<protein>
    <submittedName>
        <fullName evidence="14">6-phospho-beta-glucosidase</fullName>
    </submittedName>
</protein>
<dbReference type="GO" id="GO:0016616">
    <property type="term" value="F:oxidoreductase activity, acting on the CH-OH group of donors, NAD or NADP as acceptor"/>
    <property type="evidence" value="ECO:0007669"/>
    <property type="project" value="InterPro"/>
</dbReference>
<comment type="caution">
    <text evidence="14">The sequence shown here is derived from an EMBL/GenBank/DDBJ whole genome shotgun (WGS) entry which is preliminary data.</text>
</comment>
<evidence type="ECO:0000256" key="2">
    <source>
        <dbReference type="ARBA" id="ARBA00022723"/>
    </source>
</evidence>
<feature type="binding site" evidence="9">
    <location>
        <position position="165"/>
    </location>
    <ligand>
        <name>Mn(2+)</name>
        <dbReference type="ChEBI" id="CHEBI:29035"/>
    </ligand>
</feature>
<comment type="similarity">
    <text evidence="1 11">Belongs to the glycosyl hydrolase 4 family.</text>
</comment>
<feature type="binding site" evidence="9">
    <location>
        <position position="195"/>
    </location>
    <ligand>
        <name>Mn(2+)</name>
        <dbReference type="ChEBI" id="CHEBI:29035"/>
    </ligand>
</feature>
<dbReference type="PANTHER" id="PTHR32092">
    <property type="entry name" value="6-PHOSPHO-BETA-GLUCOSIDASE-RELATED"/>
    <property type="match status" value="1"/>
</dbReference>
<dbReference type="InterPro" id="IPR001088">
    <property type="entry name" value="Glyco_hydro_4"/>
</dbReference>
<sequence>MKLTIIGGGGFRVPQIFEALAGENEGVHITELCLFDSDPARVTAIEAVLEQMAPALPRPPSVVSAASLDEAVSGAAFIFSAMRIGGTEGRIKDERIALDLGVLGQETTGPGGLAYAMRTLPHARDLAQRVARLAPEAFLINFTNPAGIVTEAMREELGDKVVGICDTPIGLMRRAVHAIGSTPEQVDFDYVGLNHLGWLRSLKVDGVDKLPGLLADDVLLGGIEEARLMGLEWVRALGAIPNEYLYYYYFQREATARLAGSPETRGEFLHRQQSGFYADACLHPERALESWQRTKHDREASYMAESRPEDQRTNREASDIEGGGYQQVALDLMTALLGGKPATMILNVANRGMVPQLPEDAVIEVPCTVSAAGIVPMEIAPVTGEMLGLLQQVKAVERLVISASTQKSETLAWRALAAHPLVDSIAVARQLFETYREQIPGVEEAFADGS</sequence>
<keyword evidence="3 11" id="KW-0378">Hydrolase</keyword>
<evidence type="ECO:0000256" key="3">
    <source>
        <dbReference type="ARBA" id="ARBA00022801"/>
    </source>
</evidence>
<evidence type="ECO:0000256" key="1">
    <source>
        <dbReference type="ARBA" id="ARBA00010141"/>
    </source>
</evidence>
<evidence type="ECO:0000256" key="8">
    <source>
        <dbReference type="PIRSR" id="PIRSR601088-2"/>
    </source>
</evidence>
<dbReference type="Gene3D" id="3.40.50.720">
    <property type="entry name" value="NAD(P)-binding Rossmann-like Domain"/>
    <property type="match status" value="1"/>
</dbReference>
<keyword evidence="6 11" id="KW-0326">Glycosidase</keyword>
<feature type="active site" description="Proton acceptor" evidence="7">
    <location>
        <position position="244"/>
    </location>
</feature>
<dbReference type="PROSITE" id="PS01324">
    <property type="entry name" value="GLYCOSYL_HYDROL_F4"/>
    <property type="match status" value="1"/>
</dbReference>
<keyword evidence="5 9" id="KW-0464">Manganese</keyword>
<feature type="region of interest" description="Disordered" evidence="12">
    <location>
        <begin position="299"/>
        <end position="318"/>
    </location>
</feature>
<keyword evidence="9" id="KW-0533">Nickel</keyword>